<reference evidence="3 4" key="1">
    <citation type="submission" date="2016-08" db="EMBL/GenBank/DDBJ databases">
        <title>Identification and validation of antigenic proteins from Pajaroellobacter abortibovis using de-novo genome sequence assembly and reverse vaccinology.</title>
        <authorList>
            <person name="Welly B.T."/>
            <person name="Miller M.R."/>
            <person name="Stott J.L."/>
            <person name="Blanchard M.T."/>
            <person name="Islas-Trejo A.D."/>
            <person name="O'Rourke S.M."/>
            <person name="Young A.E."/>
            <person name="Medrano J.F."/>
            <person name="Van Eenennaam A.L."/>
        </authorList>
    </citation>
    <scope>NUCLEOTIDE SEQUENCE [LARGE SCALE GENOMIC DNA]</scope>
    <source>
        <strain evidence="3 4">BTF92-0548A/99-0131</strain>
    </source>
</reference>
<evidence type="ECO:0000313" key="3">
    <source>
        <dbReference type="EMBL" id="APS00379.1"/>
    </source>
</evidence>
<dbReference type="Pfam" id="PF09835">
    <property type="entry name" value="DUF2062"/>
    <property type="match status" value="1"/>
</dbReference>
<protein>
    <recommendedName>
        <fullName evidence="2">DUF2062 domain-containing protein</fullName>
    </recommendedName>
</protein>
<feature type="domain" description="DUF2062" evidence="2">
    <location>
        <begin position="13"/>
        <end position="139"/>
    </location>
</feature>
<gene>
    <name evidence="3" type="ORF">BCY86_06565</name>
</gene>
<keyword evidence="4" id="KW-1185">Reference proteome</keyword>
<keyword evidence="1" id="KW-1133">Transmembrane helix</keyword>
<sequence length="148" mass="16700">MWQQTQARAVTLWRQVKDEQSSPAQLSLAVGLGVFIGCSPLVGLHGWLAIGGATLLRLNRLYCFLGSRIANFLTLPWIILAEIELSYRFRRGVCAPLDIVTIIDQAGELFLDWWIGFPLVGITLAFFVGSLTWFWLRRQALHRSSDIP</sequence>
<feature type="transmembrane region" description="Helical" evidence="1">
    <location>
        <begin position="26"/>
        <end position="49"/>
    </location>
</feature>
<name>A0A1L6MY03_9BACT</name>
<dbReference type="EMBL" id="CP016908">
    <property type="protein sequence ID" value="APS00379.1"/>
    <property type="molecule type" value="Genomic_DNA"/>
</dbReference>
<feature type="transmembrane region" description="Helical" evidence="1">
    <location>
        <begin position="113"/>
        <end position="136"/>
    </location>
</feature>
<dbReference type="InterPro" id="IPR018639">
    <property type="entry name" value="DUF2062"/>
</dbReference>
<evidence type="ECO:0000259" key="2">
    <source>
        <dbReference type="Pfam" id="PF09835"/>
    </source>
</evidence>
<evidence type="ECO:0000256" key="1">
    <source>
        <dbReference type="SAM" id="Phobius"/>
    </source>
</evidence>
<dbReference type="KEGG" id="pabo:BCY86_06565"/>
<evidence type="ECO:0000313" key="4">
    <source>
        <dbReference type="Proteomes" id="UP000185544"/>
    </source>
</evidence>
<accession>A0A1L6MY03</accession>
<keyword evidence="1" id="KW-0812">Transmembrane</keyword>
<keyword evidence="1" id="KW-0472">Membrane</keyword>
<dbReference type="STRING" id="1882918.BCY86_06565"/>
<dbReference type="AlphaFoldDB" id="A0A1L6MY03"/>
<dbReference type="Proteomes" id="UP000185544">
    <property type="component" value="Chromosome"/>
</dbReference>
<proteinExistence type="predicted"/>
<organism evidence="3 4">
    <name type="scientific">Pajaroellobacter abortibovis</name>
    <dbReference type="NCBI Taxonomy" id="1882918"/>
    <lineage>
        <taxon>Bacteria</taxon>
        <taxon>Pseudomonadati</taxon>
        <taxon>Myxococcota</taxon>
        <taxon>Polyangia</taxon>
        <taxon>Polyangiales</taxon>
        <taxon>Polyangiaceae</taxon>
    </lineage>
</organism>
<feature type="transmembrane region" description="Helical" evidence="1">
    <location>
        <begin position="61"/>
        <end position="80"/>
    </location>
</feature>